<evidence type="ECO:0000313" key="1">
    <source>
        <dbReference type="EMBL" id="OEU97950.1"/>
    </source>
</evidence>
<accession>A0A1E7K228</accession>
<dbReference type="InterPro" id="IPR007061">
    <property type="entry name" value="MST-like"/>
</dbReference>
<proteinExistence type="predicted"/>
<protein>
    <submittedName>
        <fullName evidence="1">Mini-circle protein</fullName>
    </submittedName>
</protein>
<dbReference type="RefSeq" id="WP_026005105.1">
    <property type="nucleotide sequence ID" value="NZ_LJGV01000022.1"/>
</dbReference>
<dbReference type="InterPro" id="IPR034660">
    <property type="entry name" value="DinB/YfiT-like"/>
</dbReference>
<organism evidence="1 2">
    <name type="scientific">Streptomyces qinglanensis</name>
    <dbReference type="NCBI Taxonomy" id="943816"/>
    <lineage>
        <taxon>Bacteria</taxon>
        <taxon>Bacillati</taxon>
        <taxon>Actinomycetota</taxon>
        <taxon>Actinomycetes</taxon>
        <taxon>Kitasatosporales</taxon>
        <taxon>Streptomycetaceae</taxon>
        <taxon>Streptomyces</taxon>
    </lineage>
</organism>
<dbReference type="Gene3D" id="1.20.120.450">
    <property type="entry name" value="dinb family like domain"/>
    <property type="match status" value="1"/>
</dbReference>
<dbReference type="Proteomes" id="UP000175829">
    <property type="component" value="Unassembled WGS sequence"/>
</dbReference>
<dbReference type="PATRIC" id="fig|943816.4.peg.1177"/>
<dbReference type="SUPFAM" id="SSF109854">
    <property type="entry name" value="DinB/YfiT-like putative metalloenzymes"/>
    <property type="match status" value="1"/>
</dbReference>
<gene>
    <name evidence="1" type="ORF">AN217_08940</name>
</gene>
<evidence type="ECO:0000313" key="2">
    <source>
        <dbReference type="Proteomes" id="UP000175829"/>
    </source>
</evidence>
<dbReference type="Pfam" id="PF04978">
    <property type="entry name" value="MST"/>
    <property type="match status" value="1"/>
</dbReference>
<reference evidence="1 2" key="1">
    <citation type="journal article" date="2016" name="Front. Microbiol.">
        <title>Comparative Genomics Analysis of Streptomyces Species Reveals Their Adaptation to the Marine Environment and Their Diversity at the Genomic Level.</title>
        <authorList>
            <person name="Tian X."/>
            <person name="Zhang Z."/>
            <person name="Yang T."/>
            <person name="Chen M."/>
            <person name="Li J."/>
            <person name="Chen F."/>
            <person name="Yang J."/>
            <person name="Li W."/>
            <person name="Zhang B."/>
            <person name="Zhang Z."/>
            <person name="Wu J."/>
            <person name="Zhang C."/>
            <person name="Long L."/>
            <person name="Xiao J."/>
        </authorList>
    </citation>
    <scope>NUCLEOTIDE SEQUENCE [LARGE SCALE GENOMIC DNA]</scope>
    <source>
        <strain evidence="1 2">SCSIO M10379</strain>
    </source>
</reference>
<sequence length="169" mass="18065">MTDVTGFSARGDVRPPAVAGGEKETLLAFLRYLREAVIAKAAGLTDEVGLAPGVPSGTSLLRLVRHLTLVERNWFGHAYAGQGELLDDDAPPEPGETGESLIAAYQEAISASDAVIADCDDLDRPGARSLRETPPPTMRWILVHMIEETARHAGHADILREQTDGATGR</sequence>
<dbReference type="AlphaFoldDB" id="A0A1E7K228"/>
<comment type="caution">
    <text evidence="1">The sequence shown here is derived from an EMBL/GenBank/DDBJ whole genome shotgun (WGS) entry which is preliminary data.</text>
</comment>
<name>A0A1E7K228_9ACTN</name>
<dbReference type="EMBL" id="LJGV01000022">
    <property type="protein sequence ID" value="OEU97950.1"/>
    <property type="molecule type" value="Genomic_DNA"/>
</dbReference>